<dbReference type="EMBL" id="BAJS01000010">
    <property type="protein sequence ID" value="GAK36848.1"/>
    <property type="molecule type" value="Genomic_DNA"/>
</dbReference>
<name>A0A069D1R1_9BACE</name>
<comment type="caution">
    <text evidence="3">The sequence shown here is derived from an EMBL/GenBank/DDBJ whole genome shotgun (WGS) entry which is preliminary data.</text>
</comment>
<evidence type="ECO:0000313" key="4">
    <source>
        <dbReference type="Proteomes" id="UP000027601"/>
    </source>
</evidence>
<protein>
    <submittedName>
        <fullName evidence="3">Uncharacterized protein</fullName>
    </submittedName>
</protein>
<dbReference type="STRING" id="1121097.GCA_000428125_01945"/>
<reference evidence="3 4" key="1">
    <citation type="journal article" date="2015" name="Microbes Environ.">
        <title>Distribution and evolution of nitrogen fixation genes in the phylum bacteroidetes.</title>
        <authorList>
            <person name="Inoue J."/>
            <person name="Oshima K."/>
            <person name="Suda W."/>
            <person name="Sakamoto M."/>
            <person name="Iino T."/>
            <person name="Noda S."/>
            <person name="Hongoh Y."/>
            <person name="Hattori M."/>
            <person name="Ohkuma M."/>
        </authorList>
    </citation>
    <scope>NUCLEOTIDE SEQUENCE [LARGE SCALE GENOMIC DNA]</scope>
    <source>
        <strain evidence="3 4">JCM 15093</strain>
    </source>
</reference>
<keyword evidence="4" id="KW-1185">Reference proteome</keyword>
<dbReference type="Proteomes" id="UP000027601">
    <property type="component" value="Unassembled WGS sequence"/>
</dbReference>
<sequence length="301" mass="34631">MQQLITLLLIMNKKSIGIIVAFGVLVVAILSVAYLLYTEKQTNKELVQEFSLEKEDLENEYTRFATQYDELKLTVSNDSLAGLLNQEQVKVQRLLEELRTVKSSNATEIRRLKNELASLRKVMISYINQIDSLNRLTAQQKQVIAEVTQKYNDASRQISNLSEEKSQLNKKVTLAAQLDATNIWVEPKNKRDKQAKKVKDVVKFNIGFTIVKNITAEAGERTLYIRITKPDNDVLTKSSSNTFTYENRTLNYSIKKYIEYNGEEQQIVVYWNVEEFLYAGNYRVDIFADGTLIGSQRFALE</sequence>
<evidence type="ECO:0000256" key="1">
    <source>
        <dbReference type="SAM" id="Coils"/>
    </source>
</evidence>
<feature type="transmembrane region" description="Helical" evidence="2">
    <location>
        <begin position="16"/>
        <end position="37"/>
    </location>
</feature>
<organism evidence="3 4">
    <name type="scientific">Bacteroides graminisolvens DSM 19988 = JCM 15093</name>
    <dbReference type="NCBI Taxonomy" id="1121097"/>
    <lineage>
        <taxon>Bacteria</taxon>
        <taxon>Pseudomonadati</taxon>
        <taxon>Bacteroidota</taxon>
        <taxon>Bacteroidia</taxon>
        <taxon>Bacteroidales</taxon>
        <taxon>Bacteroidaceae</taxon>
        <taxon>Bacteroides</taxon>
    </lineage>
</organism>
<keyword evidence="1" id="KW-0175">Coiled coil</keyword>
<keyword evidence="2" id="KW-1133">Transmembrane helix</keyword>
<keyword evidence="2" id="KW-0812">Transmembrane</keyword>
<dbReference type="AlphaFoldDB" id="A0A069D1R1"/>
<evidence type="ECO:0000256" key="2">
    <source>
        <dbReference type="SAM" id="Phobius"/>
    </source>
</evidence>
<accession>A0A069D1R1</accession>
<proteinExistence type="predicted"/>
<dbReference type="eggNOG" id="COG4372">
    <property type="taxonomic scope" value="Bacteria"/>
</dbReference>
<evidence type="ECO:0000313" key="3">
    <source>
        <dbReference type="EMBL" id="GAK36848.1"/>
    </source>
</evidence>
<keyword evidence="2" id="KW-0472">Membrane</keyword>
<feature type="coiled-coil region" evidence="1">
    <location>
        <begin position="40"/>
        <end position="171"/>
    </location>
</feature>
<gene>
    <name evidence="3" type="ORF">JCM15093_2048</name>
</gene>